<evidence type="ECO:0000313" key="8">
    <source>
        <dbReference type="EMBL" id="SVB09602.1"/>
    </source>
</evidence>
<feature type="region of interest" description="Disordered" evidence="6">
    <location>
        <begin position="151"/>
        <end position="172"/>
    </location>
</feature>
<dbReference type="Gene3D" id="1.10.760.10">
    <property type="entry name" value="Cytochrome c-like domain"/>
    <property type="match status" value="2"/>
</dbReference>
<keyword evidence="1" id="KW-0813">Transport</keyword>
<name>A0A382B8I6_9ZZZZ</name>
<keyword evidence="2" id="KW-0349">Heme</keyword>
<evidence type="ECO:0000256" key="1">
    <source>
        <dbReference type="ARBA" id="ARBA00022448"/>
    </source>
</evidence>
<dbReference type="GO" id="GO:0005506">
    <property type="term" value="F:iron ion binding"/>
    <property type="evidence" value="ECO:0007669"/>
    <property type="project" value="InterPro"/>
</dbReference>
<dbReference type="InterPro" id="IPR009056">
    <property type="entry name" value="Cyt_c-like_dom"/>
</dbReference>
<sequence length="262" mass="28537">MFRRTLQLGAGIALGLVCGQVADLAAQENPFTTAYDVGIGSRIFERSCSRCHGLDGTGGERGPDLTSGFQRASTDAGLFNVVRNGVPDTEMTGIGQNRGDQSVWQIVSYLQTLSGGMRVNVPGDPVTGASVYAQSDCADCHVIDGVGSSRGPDLTTIGSRRSPSELVSDLTDPDERVQPQWWMMNVTHNDGTRVEGRRLNEGTYSVRILDESGRMWSFEKRNLSQSERVETSTMPSYAENLTDDQMQDLVAYLYGLIRPDEG</sequence>
<keyword evidence="4" id="KW-0249">Electron transport</keyword>
<evidence type="ECO:0000256" key="2">
    <source>
        <dbReference type="ARBA" id="ARBA00022617"/>
    </source>
</evidence>
<evidence type="ECO:0000256" key="4">
    <source>
        <dbReference type="ARBA" id="ARBA00022982"/>
    </source>
</evidence>
<dbReference type="EMBL" id="UINC01028505">
    <property type="protein sequence ID" value="SVB09602.1"/>
    <property type="molecule type" value="Genomic_DNA"/>
</dbReference>
<evidence type="ECO:0000256" key="3">
    <source>
        <dbReference type="ARBA" id="ARBA00022723"/>
    </source>
</evidence>
<accession>A0A382B8I6</accession>
<evidence type="ECO:0000256" key="6">
    <source>
        <dbReference type="SAM" id="MobiDB-lite"/>
    </source>
</evidence>
<dbReference type="AlphaFoldDB" id="A0A382B8I6"/>
<dbReference type="SUPFAM" id="SSF46626">
    <property type="entry name" value="Cytochrome c"/>
    <property type="match status" value="2"/>
</dbReference>
<dbReference type="Pfam" id="PF13442">
    <property type="entry name" value="Cytochrome_CBB3"/>
    <property type="match status" value="1"/>
</dbReference>
<dbReference type="InterPro" id="IPR013427">
    <property type="entry name" value="Haem-bd_dom_put"/>
</dbReference>
<keyword evidence="5" id="KW-0408">Iron</keyword>
<dbReference type="Pfam" id="PF00034">
    <property type="entry name" value="Cytochrom_C"/>
    <property type="match status" value="1"/>
</dbReference>
<evidence type="ECO:0000256" key="5">
    <source>
        <dbReference type="ARBA" id="ARBA00023004"/>
    </source>
</evidence>
<reference evidence="8" key="1">
    <citation type="submission" date="2018-05" db="EMBL/GenBank/DDBJ databases">
        <authorList>
            <person name="Lanie J.A."/>
            <person name="Ng W.-L."/>
            <person name="Kazmierczak K.M."/>
            <person name="Andrzejewski T.M."/>
            <person name="Davidsen T.M."/>
            <person name="Wayne K.J."/>
            <person name="Tettelin H."/>
            <person name="Glass J.I."/>
            <person name="Rusch D."/>
            <person name="Podicherti R."/>
            <person name="Tsui H.-C.T."/>
            <person name="Winkler M.E."/>
        </authorList>
    </citation>
    <scope>NUCLEOTIDE SEQUENCE</scope>
</reference>
<dbReference type="GO" id="GO:0020037">
    <property type="term" value="F:heme binding"/>
    <property type="evidence" value="ECO:0007669"/>
    <property type="project" value="InterPro"/>
</dbReference>
<dbReference type="InterPro" id="IPR008168">
    <property type="entry name" value="Cyt_C_IC"/>
</dbReference>
<dbReference type="PRINTS" id="PR00605">
    <property type="entry name" value="CYTCHROMECIC"/>
</dbReference>
<feature type="domain" description="Cytochrome c" evidence="7">
    <location>
        <begin position="35"/>
        <end position="114"/>
    </location>
</feature>
<dbReference type="NCBIfam" id="TIGR02603">
    <property type="entry name" value="CxxCH_TIGR02603"/>
    <property type="match status" value="1"/>
</dbReference>
<protein>
    <recommendedName>
        <fullName evidence="7">Cytochrome c domain-containing protein</fullName>
    </recommendedName>
</protein>
<dbReference type="PANTHER" id="PTHR33546:SF1">
    <property type="entry name" value="LARGE, MULTIFUNCTIONAL SECRETED PROTEIN"/>
    <property type="match status" value="1"/>
</dbReference>
<keyword evidence="3" id="KW-0479">Metal-binding</keyword>
<organism evidence="8">
    <name type="scientific">marine metagenome</name>
    <dbReference type="NCBI Taxonomy" id="408172"/>
    <lineage>
        <taxon>unclassified sequences</taxon>
        <taxon>metagenomes</taxon>
        <taxon>ecological metagenomes</taxon>
    </lineage>
</organism>
<evidence type="ECO:0000259" key="7">
    <source>
        <dbReference type="PROSITE" id="PS51007"/>
    </source>
</evidence>
<proteinExistence type="predicted"/>
<dbReference type="GO" id="GO:0009055">
    <property type="term" value="F:electron transfer activity"/>
    <property type="evidence" value="ECO:0007669"/>
    <property type="project" value="InterPro"/>
</dbReference>
<dbReference type="PANTHER" id="PTHR33546">
    <property type="entry name" value="LARGE, MULTIFUNCTIONAL SECRETED PROTEIN-RELATED"/>
    <property type="match status" value="1"/>
</dbReference>
<dbReference type="PROSITE" id="PS51007">
    <property type="entry name" value="CYTC"/>
    <property type="match status" value="2"/>
</dbReference>
<gene>
    <name evidence="8" type="ORF">METZ01_LOCUS162456</name>
</gene>
<dbReference type="InterPro" id="IPR036909">
    <property type="entry name" value="Cyt_c-like_dom_sf"/>
</dbReference>
<feature type="domain" description="Cytochrome c" evidence="7">
    <location>
        <begin position="123"/>
        <end position="257"/>
    </location>
</feature>